<evidence type="ECO:0000313" key="2">
    <source>
        <dbReference type="Proteomes" id="UP000292402"/>
    </source>
</evidence>
<dbReference type="InterPro" id="IPR038883">
    <property type="entry name" value="AN11006-like"/>
</dbReference>
<reference evidence="2" key="1">
    <citation type="journal article" date="2019" name="bioRxiv">
        <title>Genomics, evolutionary history and diagnostics of the Alternaria alternata species group including apple and Asian pear pathotypes.</title>
        <authorList>
            <person name="Armitage A.D."/>
            <person name="Cockerton H.M."/>
            <person name="Sreenivasaprasad S."/>
            <person name="Woodhall J.W."/>
            <person name="Lane C.R."/>
            <person name="Harrison R.J."/>
            <person name="Clarkson J.P."/>
        </authorList>
    </citation>
    <scope>NUCLEOTIDE SEQUENCE [LARGE SCALE GENOMIC DNA]</scope>
    <source>
        <strain evidence="2">FERA 1082</strain>
    </source>
</reference>
<dbReference type="PANTHER" id="PTHR42085">
    <property type="entry name" value="F-BOX DOMAIN-CONTAINING PROTEIN"/>
    <property type="match status" value="1"/>
</dbReference>
<evidence type="ECO:0000313" key="1">
    <source>
        <dbReference type="EMBL" id="RYN45000.1"/>
    </source>
</evidence>
<accession>A0A4Q4M7W7</accession>
<organism evidence="1 2">
    <name type="scientific">Alternaria tenuissima</name>
    <dbReference type="NCBI Taxonomy" id="119927"/>
    <lineage>
        <taxon>Eukaryota</taxon>
        <taxon>Fungi</taxon>
        <taxon>Dikarya</taxon>
        <taxon>Ascomycota</taxon>
        <taxon>Pezizomycotina</taxon>
        <taxon>Dothideomycetes</taxon>
        <taxon>Pleosporomycetidae</taxon>
        <taxon>Pleosporales</taxon>
        <taxon>Pleosporineae</taxon>
        <taxon>Pleosporaceae</taxon>
        <taxon>Alternaria</taxon>
        <taxon>Alternaria sect. Alternaria</taxon>
        <taxon>Alternaria alternata complex</taxon>
    </lineage>
</organism>
<dbReference type="EMBL" id="PDXA01000037">
    <property type="protein sequence ID" value="RYN45000.1"/>
    <property type="molecule type" value="Genomic_DNA"/>
</dbReference>
<protein>
    <recommendedName>
        <fullName evidence="3">F-box domain-containing protein</fullName>
    </recommendedName>
</protein>
<name>A0A4Q4M7W7_9PLEO</name>
<evidence type="ECO:0008006" key="3">
    <source>
        <dbReference type="Google" id="ProtNLM"/>
    </source>
</evidence>
<proteinExistence type="predicted"/>
<dbReference type="AlphaFoldDB" id="A0A4Q4M7W7"/>
<dbReference type="PANTHER" id="PTHR42085:SF8">
    <property type="entry name" value="F-BOX DOMAIN-CONTAINING PROTEIN"/>
    <property type="match status" value="1"/>
</dbReference>
<gene>
    <name evidence="1" type="ORF">AA0114_g9458</name>
</gene>
<comment type="caution">
    <text evidence="1">The sequence shown here is derived from an EMBL/GenBank/DDBJ whole genome shotgun (WGS) entry which is preliminary data.</text>
</comment>
<sequence length="621" mass="70801">MTTEPTSTAMMATQKTIPSLARGDSKPIDANKPFIIRDLPAEIRNQIISYLVKYPTPMRIRCNGSGFRRRCVNEFGGPFYGKLQLPVNLFASCRTLYRDAGSAFYSDHTFIIDSQYCSYNCFRCSTTITLPGAFFTCIGTQAHWLRKLVLDLCRLTSSKLYRNLAHPEEAKDGAPVRFEIIPLLHAIWSLDLNVDVSLVKTTDHPRSLDSARLNFDAPSMSTILNSILGGQLELRKYGRLLYAVTIYGDASGGEINWGTTNGCCNPPDMMLRSCLPAIFPDPHHVSSFIAEDDGARLRVRKREKAMTLFDLPQPILEDIISRVVRPTEGFVIDLDKDTKFNCGIIHVNKDIYHAWRKPFLFCHGTSIHTKHSSFELVLTTNCVQTDFDGFKNLRRFLRKTFDNYRYPSDSSHPRTFMISPFELNTMKYTLKFEVQDPISLDDVRINILPFVMETAVSGPWKGDELTIQVRSTDCSGVSTMTASHTLGLEELRINILTALMKSFYLEKEREIVPDSWINGFGQVVQVVQVVQVEDAHDIAGEAWEFASHLVENDCKIDHGCWETENCFDVLELHPLDRQYRRGDIHPGCTINGKQFFPFQQDPEEIMRYLMHNIDDHKVFDL</sequence>
<dbReference type="Proteomes" id="UP000292402">
    <property type="component" value="Unassembled WGS sequence"/>
</dbReference>